<dbReference type="EMBL" id="JAFNAA010000004">
    <property type="protein sequence ID" value="MBO1107533.1"/>
    <property type="molecule type" value="Genomic_DNA"/>
</dbReference>
<dbReference type="Gene3D" id="3.30.450.20">
    <property type="entry name" value="PAS domain"/>
    <property type="match status" value="2"/>
</dbReference>
<dbReference type="InterPro" id="IPR033479">
    <property type="entry name" value="dCache_1"/>
</dbReference>
<dbReference type="PANTHER" id="PTHR32089:SF117">
    <property type="entry name" value="METHYL ACCEPTING SENSORY TRANSDUCER WITH CACHE_1 SMALL MOLECULE BINDING DOMAIN"/>
    <property type="match status" value="1"/>
</dbReference>
<dbReference type="FunFam" id="1.10.287.950:FF:000001">
    <property type="entry name" value="Methyl-accepting chemotaxis sensory transducer"/>
    <property type="match status" value="1"/>
</dbReference>
<evidence type="ECO:0000256" key="2">
    <source>
        <dbReference type="ARBA" id="ARBA00022475"/>
    </source>
</evidence>
<evidence type="ECO:0000256" key="3">
    <source>
        <dbReference type="ARBA" id="ARBA00022481"/>
    </source>
</evidence>
<dbReference type="CDD" id="cd06225">
    <property type="entry name" value="HAMP"/>
    <property type="match status" value="1"/>
</dbReference>
<dbReference type="SUPFAM" id="SSF58104">
    <property type="entry name" value="Methyl-accepting chemotaxis protein (MCP) signaling domain"/>
    <property type="match status" value="1"/>
</dbReference>
<evidence type="ECO:0000256" key="7">
    <source>
        <dbReference type="ARBA" id="ARBA00022989"/>
    </source>
</evidence>
<dbReference type="Proteomes" id="UP000664658">
    <property type="component" value="Unassembled WGS sequence"/>
</dbReference>
<feature type="transmembrane region" description="Helical" evidence="12">
    <location>
        <begin position="274"/>
        <end position="297"/>
    </location>
</feature>
<dbReference type="GO" id="GO:0007165">
    <property type="term" value="P:signal transduction"/>
    <property type="evidence" value="ECO:0007669"/>
    <property type="project" value="UniProtKB-KW"/>
</dbReference>
<dbReference type="Pfam" id="PF02743">
    <property type="entry name" value="dCache_1"/>
    <property type="match status" value="1"/>
</dbReference>
<dbReference type="CDD" id="cd12912">
    <property type="entry name" value="PDC2_MCP_like"/>
    <property type="match status" value="1"/>
</dbReference>
<name>A0A8I2B4G2_PLESH</name>
<keyword evidence="5" id="KW-0997">Cell inner membrane</keyword>
<dbReference type="GO" id="GO:0005886">
    <property type="term" value="C:plasma membrane"/>
    <property type="evidence" value="ECO:0007669"/>
    <property type="project" value="UniProtKB-SubCell"/>
</dbReference>
<accession>A0A8I2B4G2</accession>
<gene>
    <name evidence="15" type="ORF">J2R62_04715</name>
</gene>
<dbReference type="PROSITE" id="PS50111">
    <property type="entry name" value="CHEMOTAXIS_TRANSDUC_2"/>
    <property type="match status" value="1"/>
</dbReference>
<organism evidence="15 16">
    <name type="scientific">Plesiomonas shigelloides</name>
    <name type="common">Aeromonas shigelloides</name>
    <dbReference type="NCBI Taxonomy" id="703"/>
    <lineage>
        <taxon>Bacteria</taxon>
        <taxon>Pseudomonadati</taxon>
        <taxon>Pseudomonadota</taxon>
        <taxon>Gammaproteobacteria</taxon>
        <taxon>Enterobacterales</taxon>
        <taxon>Enterobacteriaceae</taxon>
        <taxon>Plesiomonas</taxon>
    </lineage>
</organism>
<dbReference type="CDD" id="cd11386">
    <property type="entry name" value="MCP_signal"/>
    <property type="match status" value="1"/>
</dbReference>
<dbReference type="GO" id="GO:0043200">
    <property type="term" value="P:response to amino acid"/>
    <property type="evidence" value="ECO:0007669"/>
    <property type="project" value="UniProtKB-ARBA"/>
</dbReference>
<dbReference type="RefSeq" id="WP_207541722.1">
    <property type="nucleotide sequence ID" value="NZ_JAFNAA010000004.1"/>
</dbReference>
<dbReference type="FunFam" id="3.30.450.20:FF:000048">
    <property type="entry name" value="Methyl-accepting chemotaxis protein"/>
    <property type="match status" value="1"/>
</dbReference>
<dbReference type="Pfam" id="PF00015">
    <property type="entry name" value="MCPsignal"/>
    <property type="match status" value="1"/>
</dbReference>
<dbReference type="InterPro" id="IPR003660">
    <property type="entry name" value="HAMP_dom"/>
</dbReference>
<proteinExistence type="inferred from homology"/>
<comment type="subcellular location">
    <subcellularLocation>
        <location evidence="1">Cell inner membrane</location>
        <topology evidence="1">Multi-pass membrane protein</topology>
    </subcellularLocation>
</comment>
<evidence type="ECO:0000256" key="5">
    <source>
        <dbReference type="ARBA" id="ARBA00022519"/>
    </source>
</evidence>
<dbReference type="PRINTS" id="PR00260">
    <property type="entry name" value="CHEMTRNSDUCR"/>
</dbReference>
<comment type="caution">
    <text evidence="15">The sequence shown here is derived from an EMBL/GenBank/DDBJ whole genome shotgun (WGS) entry which is preliminary data.</text>
</comment>
<keyword evidence="9 11" id="KW-0807">Transducer</keyword>
<dbReference type="SMART" id="SM00283">
    <property type="entry name" value="MA"/>
    <property type="match status" value="1"/>
</dbReference>
<feature type="domain" description="Methyl-accepting transducer" evidence="13">
    <location>
        <begin position="358"/>
        <end position="594"/>
    </location>
</feature>
<dbReference type="Pfam" id="PF00672">
    <property type="entry name" value="HAMP"/>
    <property type="match status" value="1"/>
</dbReference>
<evidence type="ECO:0000256" key="1">
    <source>
        <dbReference type="ARBA" id="ARBA00004429"/>
    </source>
</evidence>
<feature type="domain" description="HAMP" evidence="14">
    <location>
        <begin position="298"/>
        <end position="353"/>
    </location>
</feature>
<keyword evidence="7 12" id="KW-1133">Transmembrane helix</keyword>
<dbReference type="AlphaFoldDB" id="A0A8I2B4G2"/>
<keyword evidence="3" id="KW-0488">Methylation</keyword>
<sequence length="630" mass="68392">MRLSLKARLLICSLAAVIITALSLSLISNKTVTDDALNNAYIEVNRLGKTYSQSVTDWIADRQNALSALKYHLEKTPPADMVPALLQTHQAANFSLTYYGTADGKMYRQDPSLNRVGYDPRERPWYKSAISAGQLTTTAPYISATQQVMVVTMAEPVKENGQIIGVVGADLSLQQLVDEVINMDVPGNGYAILVSNDGSIVAHPQKEMWQKNINAISNVFTPDYIHQLDSTHALTTLMLGDDEKLIYATPIKKTDWSMIYIMDKDAILAHANNLILLQSAIALGILIVFSIFLVIFFRSQFKDLERVATALNDISEGEGDLTVRINTQHPHDEIGVLAAGFNRFTERLHAMVSRLSQISDELTNQSSAAFNIANSNNVAISTQQDEITMVATAVTEMASATQEIANHAEETAHTSQNAVSLCQQGQTQVQQSQSSIRDLAAEVASASQIISELNQHAHAISSILATITGIAEQTNLLALNAAIEAARAGEQGRGFAVVADEVRVLSQRTHASTQEIQTMIETLQNTTNRAVSTMTTSHELANTSVHDADLASENLQSIGGAITKISDMASHIATAAEEQTSVTAEINTNTESIREVSAMLAQEAQHSATQAEHLATLTRQLQQEVGQFKL</sequence>
<evidence type="ECO:0000256" key="9">
    <source>
        <dbReference type="ARBA" id="ARBA00023224"/>
    </source>
</evidence>
<keyword evidence="6 12" id="KW-0812">Transmembrane</keyword>
<comment type="similarity">
    <text evidence="10">Belongs to the methyl-accepting chemotaxis (MCP) protein family.</text>
</comment>
<dbReference type="GO" id="GO:0004888">
    <property type="term" value="F:transmembrane signaling receptor activity"/>
    <property type="evidence" value="ECO:0007669"/>
    <property type="project" value="InterPro"/>
</dbReference>
<dbReference type="InterPro" id="IPR004089">
    <property type="entry name" value="MCPsignal_dom"/>
</dbReference>
<dbReference type="SMART" id="SM00304">
    <property type="entry name" value="HAMP"/>
    <property type="match status" value="2"/>
</dbReference>
<evidence type="ECO:0000256" key="4">
    <source>
        <dbReference type="ARBA" id="ARBA00022500"/>
    </source>
</evidence>
<evidence type="ECO:0000256" key="11">
    <source>
        <dbReference type="PROSITE-ProRule" id="PRU00284"/>
    </source>
</evidence>
<evidence type="ECO:0000256" key="10">
    <source>
        <dbReference type="ARBA" id="ARBA00029447"/>
    </source>
</evidence>
<dbReference type="CDD" id="cd12913">
    <property type="entry name" value="PDC1_MCP_like"/>
    <property type="match status" value="1"/>
</dbReference>
<evidence type="ECO:0000313" key="15">
    <source>
        <dbReference type="EMBL" id="MBO1107533.1"/>
    </source>
</evidence>
<dbReference type="PROSITE" id="PS50885">
    <property type="entry name" value="HAMP"/>
    <property type="match status" value="1"/>
</dbReference>
<keyword evidence="2" id="KW-1003">Cell membrane</keyword>
<evidence type="ECO:0000256" key="8">
    <source>
        <dbReference type="ARBA" id="ARBA00023136"/>
    </source>
</evidence>
<keyword evidence="8 12" id="KW-0472">Membrane</keyword>
<dbReference type="InterPro" id="IPR029151">
    <property type="entry name" value="Sensor-like_sf"/>
</dbReference>
<dbReference type="InterPro" id="IPR004090">
    <property type="entry name" value="Chemotax_Me-accpt_rcpt"/>
</dbReference>
<dbReference type="GO" id="GO:0006935">
    <property type="term" value="P:chemotaxis"/>
    <property type="evidence" value="ECO:0007669"/>
    <property type="project" value="UniProtKB-KW"/>
</dbReference>
<dbReference type="PANTHER" id="PTHR32089">
    <property type="entry name" value="METHYL-ACCEPTING CHEMOTAXIS PROTEIN MCPB"/>
    <property type="match status" value="1"/>
</dbReference>
<evidence type="ECO:0000259" key="13">
    <source>
        <dbReference type="PROSITE" id="PS50111"/>
    </source>
</evidence>
<evidence type="ECO:0000256" key="6">
    <source>
        <dbReference type="ARBA" id="ARBA00022692"/>
    </source>
</evidence>
<evidence type="ECO:0000256" key="12">
    <source>
        <dbReference type="SAM" id="Phobius"/>
    </source>
</evidence>
<protein>
    <submittedName>
        <fullName evidence="15">Methyl-accepting chemotaxis protein</fullName>
    </submittedName>
</protein>
<evidence type="ECO:0000313" key="16">
    <source>
        <dbReference type="Proteomes" id="UP000664658"/>
    </source>
</evidence>
<evidence type="ECO:0000259" key="14">
    <source>
        <dbReference type="PROSITE" id="PS50885"/>
    </source>
</evidence>
<keyword evidence="4" id="KW-0145">Chemotaxis</keyword>
<dbReference type="GO" id="GO:0016597">
    <property type="term" value="F:amino acid binding"/>
    <property type="evidence" value="ECO:0007669"/>
    <property type="project" value="UniProtKB-ARBA"/>
</dbReference>
<dbReference type="SUPFAM" id="SSF103190">
    <property type="entry name" value="Sensory domain-like"/>
    <property type="match status" value="1"/>
</dbReference>
<dbReference type="Gene3D" id="1.10.287.950">
    <property type="entry name" value="Methyl-accepting chemotaxis protein"/>
    <property type="match status" value="1"/>
</dbReference>
<reference evidence="15" key="1">
    <citation type="submission" date="2021-03" db="EMBL/GenBank/DDBJ databases">
        <title>Plesiomonas shigelloides zfcc0051, isolated from zebrafish feces.</title>
        <authorList>
            <person name="Vanderhoek Z."/>
            <person name="Gaulke C."/>
        </authorList>
    </citation>
    <scope>NUCLEOTIDE SEQUENCE</scope>
    <source>
        <strain evidence="15">Zfcc0051</strain>
    </source>
</reference>